<dbReference type="EMBL" id="CAFAAG010000118">
    <property type="protein sequence ID" value="CAB4800167.1"/>
    <property type="molecule type" value="Genomic_DNA"/>
</dbReference>
<dbReference type="SUPFAM" id="SSF56601">
    <property type="entry name" value="beta-lactamase/transpeptidase-like"/>
    <property type="match status" value="1"/>
</dbReference>
<dbReference type="Pfam" id="PF00144">
    <property type="entry name" value="Beta-lactamase"/>
    <property type="match status" value="1"/>
</dbReference>
<gene>
    <name evidence="2" type="ORF">UFOPK2975_01210</name>
</gene>
<name>A0A6J6Y2P3_9ZZZZ</name>
<sequence length="411" mass="45972">MSKLQVTVDPKEVGMSAERLKRIDEHFRDYVDDGRLPGYTVAVARYGQIAHVSTYGMRDMESKLPTELDTMYRIASMTKPITSIACMMLVEEGKLQLTDPVSQFIPKFRHTKVYESGTAEKPVLAPMKEPMRVWHLLSHTSGLTYAHNYSHVVDEMYRNAGFGLVSHGEETLEQICDRLADVPLVFEPGSSWIYGVSTDVLGRVIEVASGMSLNDFFQTRILQPLKMEDTSFWVPKEKLSRLAAVYTPDETGLKAVRLPSMEQSVLTKPTAFSGGGGLVSTAYDYWRFLQMLENGGELDGVRLISPTTLDLMTKNHLPNNQDVSQFGRVVGEEVFYDGLGFGLGFAVVIDQARTKVACSDGTYSWGGIFSTAFWIDPVEEITATFYTQLIPSTIYPIRPFLRSMVYGAIIE</sequence>
<dbReference type="PANTHER" id="PTHR43283:SF3">
    <property type="entry name" value="BETA-LACTAMASE FAMILY PROTEIN (AFU_ORTHOLOGUE AFUA_5G07500)"/>
    <property type="match status" value="1"/>
</dbReference>
<dbReference type="Gene3D" id="3.40.710.10">
    <property type="entry name" value="DD-peptidase/beta-lactamase superfamily"/>
    <property type="match status" value="1"/>
</dbReference>
<accession>A0A6J6Y2P3</accession>
<evidence type="ECO:0000259" key="1">
    <source>
        <dbReference type="Pfam" id="PF00144"/>
    </source>
</evidence>
<protein>
    <submittedName>
        <fullName evidence="2">Unannotated protein</fullName>
    </submittedName>
</protein>
<dbReference type="InterPro" id="IPR001466">
    <property type="entry name" value="Beta-lactam-related"/>
</dbReference>
<dbReference type="PANTHER" id="PTHR43283">
    <property type="entry name" value="BETA-LACTAMASE-RELATED"/>
    <property type="match status" value="1"/>
</dbReference>
<proteinExistence type="predicted"/>
<dbReference type="AlphaFoldDB" id="A0A6J6Y2P3"/>
<organism evidence="2">
    <name type="scientific">freshwater metagenome</name>
    <dbReference type="NCBI Taxonomy" id="449393"/>
    <lineage>
        <taxon>unclassified sequences</taxon>
        <taxon>metagenomes</taxon>
        <taxon>ecological metagenomes</taxon>
    </lineage>
</organism>
<feature type="domain" description="Beta-lactamase-related" evidence="1">
    <location>
        <begin position="23"/>
        <end position="388"/>
    </location>
</feature>
<evidence type="ECO:0000313" key="2">
    <source>
        <dbReference type="EMBL" id="CAB4800167.1"/>
    </source>
</evidence>
<dbReference type="InterPro" id="IPR050789">
    <property type="entry name" value="Diverse_Enzym_Activities"/>
</dbReference>
<reference evidence="2" key="1">
    <citation type="submission" date="2020-05" db="EMBL/GenBank/DDBJ databases">
        <authorList>
            <person name="Chiriac C."/>
            <person name="Salcher M."/>
            <person name="Ghai R."/>
            <person name="Kavagutti S V."/>
        </authorList>
    </citation>
    <scope>NUCLEOTIDE SEQUENCE</scope>
</reference>
<dbReference type="InterPro" id="IPR012338">
    <property type="entry name" value="Beta-lactam/transpept-like"/>
</dbReference>